<evidence type="ECO:0000256" key="1">
    <source>
        <dbReference type="SAM" id="MobiDB-lite"/>
    </source>
</evidence>
<accession>A0A8A1MMZ8</accession>
<sequence>MDVWKEYHYFQHRNVPKMRIVAEEGRQKREHMRLEWEAEHGKVLKVDRLSKITKTRKFSRAPIRNQTSHYDMIHLVKQRGKGATAPTNLPISPVAALHRSQRIMDLTAKKNQQAEPMQQMPPQGISKLVSKNGHIDNKSKCRRQSLQAKPQVITKSRAMRKKPLSNNYGARRRIKRSS</sequence>
<feature type="region of interest" description="Disordered" evidence="1">
    <location>
        <begin position="155"/>
        <end position="178"/>
    </location>
</feature>
<evidence type="ECO:0000313" key="3">
    <source>
        <dbReference type="Proteomes" id="UP000663671"/>
    </source>
</evidence>
<organism evidence="2 3">
    <name type="scientific">Ajellomyces capsulatus</name>
    <name type="common">Darling's disease fungus</name>
    <name type="synonym">Histoplasma capsulatum</name>
    <dbReference type="NCBI Taxonomy" id="5037"/>
    <lineage>
        <taxon>Eukaryota</taxon>
        <taxon>Fungi</taxon>
        <taxon>Dikarya</taxon>
        <taxon>Ascomycota</taxon>
        <taxon>Pezizomycotina</taxon>
        <taxon>Eurotiomycetes</taxon>
        <taxon>Eurotiomycetidae</taxon>
        <taxon>Onygenales</taxon>
        <taxon>Ajellomycetaceae</taxon>
        <taxon>Histoplasma</taxon>
    </lineage>
</organism>
<dbReference type="Proteomes" id="UP000663671">
    <property type="component" value="Chromosome 6"/>
</dbReference>
<proteinExistence type="predicted"/>
<dbReference type="AlphaFoldDB" id="A0A8A1MMZ8"/>
<evidence type="ECO:0000313" key="2">
    <source>
        <dbReference type="EMBL" id="QSS66570.1"/>
    </source>
</evidence>
<name>A0A8A1MMZ8_AJECA</name>
<protein>
    <submittedName>
        <fullName evidence="2">Uncharacterized protein</fullName>
    </submittedName>
</protein>
<gene>
    <name evidence="2" type="ORF">I7I51_02758</name>
</gene>
<reference evidence="2" key="1">
    <citation type="submission" date="2021-01" db="EMBL/GenBank/DDBJ databases">
        <title>Chromosome-level genome assembly of a human fungal pathogen reveals clustering of transcriptionally co-regulated genes.</title>
        <authorList>
            <person name="Voorhies M."/>
            <person name="Cohen S."/>
            <person name="Shea T.P."/>
            <person name="Petrus S."/>
            <person name="Munoz J.F."/>
            <person name="Poplawski S."/>
            <person name="Goldman W.E."/>
            <person name="Michael T."/>
            <person name="Cuomo C.A."/>
            <person name="Sil A."/>
            <person name="Beyhan S."/>
        </authorList>
    </citation>
    <scope>NUCLEOTIDE SEQUENCE</scope>
    <source>
        <strain evidence="2">WU24</strain>
    </source>
</reference>
<dbReference type="VEuPathDB" id="FungiDB:I7I51_02758"/>
<dbReference type="EMBL" id="CP069116">
    <property type="protein sequence ID" value="QSS66570.1"/>
    <property type="molecule type" value="Genomic_DNA"/>
</dbReference>
<dbReference type="OrthoDB" id="4188277at2759"/>